<dbReference type="PANTHER" id="PTHR41775">
    <property type="entry name" value="SECRETED PROTEIN-RELATED"/>
    <property type="match status" value="1"/>
</dbReference>
<dbReference type="GO" id="GO:0006508">
    <property type="term" value="P:proteolysis"/>
    <property type="evidence" value="ECO:0007669"/>
    <property type="project" value="UniProtKB-KW"/>
</dbReference>
<sequence length="374" mass="39923">MPSATTLLVAALALLSNVNAQSNVPNACRPRTWGKEKYAPSIGALRAALIFIDFPDFPANTTVAENLAKIGTRPIDLFKQMSYGKLDLEFVPVLDKFYRMPSASSSYDYHRNLTTEQHLKYINDALKAVGTSVSFNGIDVLYLLPPMYANEISFSPTTTVAVRAADGTRLGATVTFGQDLYFRWGSKTVNHETGHTMGLPDLYPYAGGATTQWVGGYDLMGLISAQSPDYIAWHKWQLGWIEDKQIDCVTSAGITRHRISPIEVAGGGSKAVVIPTSKTAYVVAEVRSTQGVDNEACGTGVLLYTVDTAIPGGSGPVRVIDTKPNSGGCKPDNGGELNDAPLASGSTYDTGLGVVVTVVGQEGAAYLVEIERSG</sequence>
<keyword evidence="3" id="KW-1185">Reference proteome</keyword>
<protein>
    <submittedName>
        <fullName evidence="2">M6 metalloprotease</fullName>
    </submittedName>
</protein>
<evidence type="ECO:0000313" key="3">
    <source>
        <dbReference type="Proteomes" id="UP000800035"/>
    </source>
</evidence>
<dbReference type="InterPro" id="IPR008757">
    <property type="entry name" value="Peptidase_M6-like_domain"/>
</dbReference>
<dbReference type="GO" id="GO:0008237">
    <property type="term" value="F:metallopeptidase activity"/>
    <property type="evidence" value="ECO:0007669"/>
    <property type="project" value="UniProtKB-KW"/>
</dbReference>
<keyword evidence="2" id="KW-0645">Protease</keyword>
<proteinExistence type="predicted"/>
<feature type="signal peptide" evidence="1">
    <location>
        <begin position="1"/>
        <end position="20"/>
    </location>
</feature>
<gene>
    <name evidence="2" type="ORF">CC80DRAFT_581165</name>
</gene>
<name>A0A6A5TA42_9PLEO</name>
<keyword evidence="1" id="KW-0732">Signal</keyword>
<reference evidence="2" key="1">
    <citation type="journal article" date="2020" name="Stud. Mycol.">
        <title>101 Dothideomycetes genomes: a test case for predicting lifestyles and emergence of pathogens.</title>
        <authorList>
            <person name="Haridas S."/>
            <person name="Albert R."/>
            <person name="Binder M."/>
            <person name="Bloem J."/>
            <person name="Labutti K."/>
            <person name="Salamov A."/>
            <person name="Andreopoulos B."/>
            <person name="Baker S."/>
            <person name="Barry K."/>
            <person name="Bills G."/>
            <person name="Bluhm B."/>
            <person name="Cannon C."/>
            <person name="Castanera R."/>
            <person name="Culley D."/>
            <person name="Daum C."/>
            <person name="Ezra D."/>
            <person name="Gonzalez J."/>
            <person name="Henrissat B."/>
            <person name="Kuo A."/>
            <person name="Liang C."/>
            <person name="Lipzen A."/>
            <person name="Lutzoni F."/>
            <person name="Magnuson J."/>
            <person name="Mondo S."/>
            <person name="Nolan M."/>
            <person name="Ohm R."/>
            <person name="Pangilinan J."/>
            <person name="Park H.-J."/>
            <person name="Ramirez L."/>
            <person name="Alfaro M."/>
            <person name="Sun H."/>
            <person name="Tritt A."/>
            <person name="Yoshinaga Y."/>
            <person name="Zwiers L.-H."/>
            <person name="Turgeon B."/>
            <person name="Goodwin S."/>
            <person name="Spatafora J."/>
            <person name="Crous P."/>
            <person name="Grigoriev I."/>
        </authorList>
    </citation>
    <scope>NUCLEOTIDE SEQUENCE</scope>
    <source>
        <strain evidence="2">CBS 675.92</strain>
    </source>
</reference>
<evidence type="ECO:0000313" key="2">
    <source>
        <dbReference type="EMBL" id="KAF1949451.1"/>
    </source>
</evidence>
<dbReference type="EMBL" id="ML977037">
    <property type="protein sequence ID" value="KAF1949451.1"/>
    <property type="molecule type" value="Genomic_DNA"/>
</dbReference>
<keyword evidence="2" id="KW-0482">Metalloprotease</keyword>
<dbReference type="PANTHER" id="PTHR41775:SF1">
    <property type="entry name" value="PEPTIDASE M6-LIKE DOMAIN-CONTAINING PROTEIN"/>
    <property type="match status" value="1"/>
</dbReference>
<dbReference type="OrthoDB" id="3941110at2759"/>
<dbReference type="NCBIfam" id="TIGR03296">
    <property type="entry name" value="M6dom_TIGR03296"/>
    <property type="match status" value="1"/>
</dbReference>
<dbReference type="Proteomes" id="UP000800035">
    <property type="component" value="Unassembled WGS sequence"/>
</dbReference>
<keyword evidence="2" id="KW-0378">Hydrolase</keyword>
<accession>A0A6A5TA42</accession>
<dbReference type="AlphaFoldDB" id="A0A6A5TA42"/>
<evidence type="ECO:0000256" key="1">
    <source>
        <dbReference type="SAM" id="SignalP"/>
    </source>
</evidence>
<organism evidence="2 3">
    <name type="scientific">Byssothecium circinans</name>
    <dbReference type="NCBI Taxonomy" id="147558"/>
    <lineage>
        <taxon>Eukaryota</taxon>
        <taxon>Fungi</taxon>
        <taxon>Dikarya</taxon>
        <taxon>Ascomycota</taxon>
        <taxon>Pezizomycotina</taxon>
        <taxon>Dothideomycetes</taxon>
        <taxon>Pleosporomycetidae</taxon>
        <taxon>Pleosporales</taxon>
        <taxon>Massarineae</taxon>
        <taxon>Massarinaceae</taxon>
        <taxon>Byssothecium</taxon>
    </lineage>
</organism>
<feature type="chain" id="PRO_5025371053" evidence="1">
    <location>
        <begin position="21"/>
        <end position="374"/>
    </location>
</feature>